<evidence type="ECO:0000256" key="2">
    <source>
        <dbReference type="ARBA" id="ARBA00023180"/>
    </source>
</evidence>
<name>A0A7N0VD50_KALFE</name>
<dbReference type="OMA" id="YLWSSSA"/>
<organism evidence="5 6">
    <name type="scientific">Kalanchoe fedtschenkoi</name>
    <name type="common">Lavender scallops</name>
    <name type="synonym">South American air plant</name>
    <dbReference type="NCBI Taxonomy" id="63787"/>
    <lineage>
        <taxon>Eukaryota</taxon>
        <taxon>Viridiplantae</taxon>
        <taxon>Streptophyta</taxon>
        <taxon>Embryophyta</taxon>
        <taxon>Tracheophyta</taxon>
        <taxon>Spermatophyta</taxon>
        <taxon>Magnoliopsida</taxon>
        <taxon>eudicotyledons</taxon>
        <taxon>Gunneridae</taxon>
        <taxon>Pentapetalae</taxon>
        <taxon>Saxifragales</taxon>
        <taxon>Crassulaceae</taxon>
        <taxon>Kalanchoe</taxon>
    </lineage>
</organism>
<keyword evidence="3" id="KW-0735">Signal-anchor</keyword>
<accession>A0A7N0VD50</accession>
<keyword evidence="4" id="KW-0732">Signal</keyword>
<dbReference type="GO" id="GO:0008168">
    <property type="term" value="F:methyltransferase activity"/>
    <property type="evidence" value="ECO:0007669"/>
    <property type="project" value="UniProtKB-UniRule"/>
</dbReference>
<feature type="chain" id="PRO_5029826861" description="Methyltransferase" evidence="4">
    <location>
        <begin position="16"/>
        <end position="165"/>
    </location>
</feature>
<dbReference type="GO" id="GO:0005768">
    <property type="term" value="C:endosome"/>
    <property type="evidence" value="ECO:0007669"/>
    <property type="project" value="TreeGrafter"/>
</dbReference>
<proteinExistence type="inferred from homology"/>
<evidence type="ECO:0000256" key="3">
    <source>
        <dbReference type="RuleBase" id="RU366043"/>
    </source>
</evidence>
<dbReference type="Pfam" id="PF03141">
    <property type="entry name" value="Methyltransf_29"/>
    <property type="match status" value="1"/>
</dbReference>
<dbReference type="PANTHER" id="PTHR10108">
    <property type="entry name" value="SAM-DEPENDENT METHYLTRANSFERASE"/>
    <property type="match status" value="1"/>
</dbReference>
<evidence type="ECO:0000256" key="1">
    <source>
        <dbReference type="ARBA" id="ARBA00022603"/>
    </source>
</evidence>
<keyword evidence="3" id="KW-0808">Transferase</keyword>
<evidence type="ECO:0000256" key="4">
    <source>
        <dbReference type="SAM" id="SignalP"/>
    </source>
</evidence>
<dbReference type="AlphaFoldDB" id="A0A7N0VD50"/>
<sequence>MILVGLLLMVGSFYSGTLFGNNSPIYVSQLDSKSSSTGSQVFSNVVALTKRRTPLIIPPSGVDVCPLKFNEYIPCHDVAYTETLLPKLDVLRKEELERHCPPVEERLFCLVPPPEDYKIPIRWPVSRDYVWLSNVNHTRLAEVKGGQNVVHEKDQLWWFPSLVYL</sequence>
<keyword evidence="1 3" id="KW-0489">Methyltransferase</keyword>
<dbReference type="EnsemblPlants" id="Kaladp0515s0072.1.v1.1">
    <property type="protein sequence ID" value="Kaladp0515s0072.1.v1.1"/>
    <property type="gene ID" value="Kaladp0515s0072.v1.1"/>
</dbReference>
<keyword evidence="3" id="KW-0812">Transmembrane</keyword>
<dbReference type="GO" id="GO:0032259">
    <property type="term" value="P:methylation"/>
    <property type="evidence" value="ECO:0007669"/>
    <property type="project" value="UniProtKB-KW"/>
</dbReference>
<reference evidence="5" key="1">
    <citation type="submission" date="2021-01" db="UniProtKB">
        <authorList>
            <consortium name="EnsemblPlants"/>
        </authorList>
    </citation>
    <scope>IDENTIFICATION</scope>
</reference>
<dbReference type="EC" id="2.1.1.-" evidence="3"/>
<comment type="similarity">
    <text evidence="3">Belongs to the methyltransferase superfamily.</text>
</comment>
<keyword evidence="6" id="KW-1185">Reference proteome</keyword>
<dbReference type="GO" id="GO:0016020">
    <property type="term" value="C:membrane"/>
    <property type="evidence" value="ECO:0007669"/>
    <property type="project" value="UniProtKB-SubCell"/>
</dbReference>
<keyword evidence="2 3" id="KW-0325">Glycoprotein</keyword>
<evidence type="ECO:0000313" key="6">
    <source>
        <dbReference type="Proteomes" id="UP000594263"/>
    </source>
</evidence>
<comment type="subcellular location">
    <subcellularLocation>
        <location evidence="3">Membrane</location>
        <topology evidence="3">Single-pass type II membrane protein</topology>
    </subcellularLocation>
</comment>
<dbReference type="Proteomes" id="UP000594263">
    <property type="component" value="Unplaced"/>
</dbReference>
<dbReference type="InterPro" id="IPR004159">
    <property type="entry name" value="Put_SAM_MeTrfase"/>
</dbReference>
<dbReference type="PANTHER" id="PTHR10108:SF37">
    <property type="entry name" value="METHYLTRANSFERASE PMT6-RELATED"/>
    <property type="match status" value="1"/>
</dbReference>
<evidence type="ECO:0000313" key="5">
    <source>
        <dbReference type="EnsemblPlants" id="Kaladp0515s0072.1.v1.1"/>
    </source>
</evidence>
<feature type="signal peptide" evidence="4">
    <location>
        <begin position="1"/>
        <end position="15"/>
    </location>
</feature>
<dbReference type="Gramene" id="Kaladp0515s0072.1.v1.1">
    <property type="protein sequence ID" value="Kaladp0515s0072.1.v1.1"/>
    <property type="gene ID" value="Kaladp0515s0072.v1.1"/>
</dbReference>
<dbReference type="GO" id="GO:0005802">
    <property type="term" value="C:trans-Golgi network"/>
    <property type="evidence" value="ECO:0007669"/>
    <property type="project" value="TreeGrafter"/>
</dbReference>
<protein>
    <recommendedName>
        <fullName evidence="3">Methyltransferase</fullName>
        <ecNumber evidence="3">2.1.1.-</ecNumber>
    </recommendedName>
</protein>